<comment type="subcellular location">
    <subcellularLocation>
        <location evidence="1">Mitochondrion inner membrane</location>
        <topology evidence="1">Multi-pass membrane protein</topology>
    </subcellularLocation>
</comment>
<evidence type="ECO:0000256" key="10">
    <source>
        <dbReference type="PROSITE-ProRule" id="PRU00282"/>
    </source>
</evidence>
<dbReference type="PROSITE" id="PS50920">
    <property type="entry name" value="SOLCAR"/>
    <property type="match status" value="3"/>
</dbReference>
<sequence>MMEKQGNPFFAALVSGASAGLAADVSLYPLDTLKTRLQSGQGFWAAGGFNRIYAGLGPAALASAPGASVFFCTYETVKQGVGSRVGPQYQPLAQMLAAGVGEVVACVIRVPTEVVKQRRQVQQQSTALSIIRSTLRQEGVPGLYRGYLSTVAREIPFSLIQFPLWEGFKQIWGREQGRPVDPWQAAVCGAAAGGLSAAATTPLDVAKTRIMLADAASPLASSSVWVALKHVHSSRGVTGLFAGVLPRTVWMATGGFVFLGVYDKVNSVIARLNSDRNTDDDADYDSPNR</sequence>
<evidence type="ECO:0000256" key="9">
    <source>
        <dbReference type="ARBA" id="ARBA00023136"/>
    </source>
</evidence>
<dbReference type="Gene3D" id="1.50.40.10">
    <property type="entry name" value="Mitochondrial carrier domain"/>
    <property type="match status" value="1"/>
</dbReference>
<keyword evidence="8" id="KW-0496">Mitochondrion</keyword>
<dbReference type="InterPro" id="IPR018108">
    <property type="entry name" value="MCP_transmembrane"/>
</dbReference>
<keyword evidence="3 11" id="KW-0813">Transport</keyword>
<evidence type="ECO:0000256" key="7">
    <source>
        <dbReference type="ARBA" id="ARBA00022989"/>
    </source>
</evidence>
<dbReference type="FunFam" id="1.50.40.10:FF:000018">
    <property type="entry name" value="S-adenosylmethionine mitochondrial carrier protein-like"/>
    <property type="match status" value="1"/>
</dbReference>
<evidence type="ECO:0000256" key="6">
    <source>
        <dbReference type="ARBA" id="ARBA00022792"/>
    </source>
</evidence>
<evidence type="ECO:0000256" key="1">
    <source>
        <dbReference type="ARBA" id="ARBA00004448"/>
    </source>
</evidence>
<keyword evidence="6" id="KW-0999">Mitochondrion inner membrane</keyword>
<dbReference type="GO" id="GO:0005743">
    <property type="term" value="C:mitochondrial inner membrane"/>
    <property type="evidence" value="ECO:0007669"/>
    <property type="project" value="UniProtKB-SubCell"/>
</dbReference>
<comment type="similarity">
    <text evidence="2 11">Belongs to the mitochondrial carrier (TC 2.A.29) family.</text>
</comment>
<keyword evidence="4 10" id="KW-0812">Transmembrane</keyword>
<evidence type="ECO:0000256" key="11">
    <source>
        <dbReference type="RuleBase" id="RU000488"/>
    </source>
</evidence>
<feature type="repeat" description="Solcar" evidence="10">
    <location>
        <begin position="180"/>
        <end position="268"/>
    </location>
</feature>
<dbReference type="Pfam" id="PF00153">
    <property type="entry name" value="Mito_carr"/>
    <property type="match status" value="3"/>
</dbReference>
<dbReference type="PANTHER" id="PTHR45667">
    <property type="entry name" value="S-ADENOSYLMETHIONINE MITOCHONDRIAL CARRIER PROTEIN"/>
    <property type="match status" value="1"/>
</dbReference>
<keyword evidence="7" id="KW-1133">Transmembrane helix</keyword>
<evidence type="ECO:0000256" key="2">
    <source>
        <dbReference type="ARBA" id="ARBA00006375"/>
    </source>
</evidence>
<protein>
    <submittedName>
        <fullName evidence="12">S-adenosylmethionine mitochondrial carrier protein-like</fullName>
    </submittedName>
</protein>
<evidence type="ECO:0000256" key="4">
    <source>
        <dbReference type="ARBA" id="ARBA00022692"/>
    </source>
</evidence>
<keyword evidence="5" id="KW-0677">Repeat</keyword>
<dbReference type="InterPro" id="IPR023395">
    <property type="entry name" value="MCP_dom_sf"/>
</dbReference>
<evidence type="ECO:0000256" key="5">
    <source>
        <dbReference type="ARBA" id="ARBA00022737"/>
    </source>
</evidence>
<reference evidence="12" key="1">
    <citation type="submission" date="2017-11" db="EMBL/GenBank/DDBJ databases">
        <title>The sensing device of the deep-sea amphipod.</title>
        <authorList>
            <person name="Kobayashi H."/>
            <person name="Nagahama T."/>
            <person name="Arai W."/>
            <person name="Sasagawa Y."/>
            <person name="Umeda M."/>
            <person name="Hayashi T."/>
            <person name="Nikaido I."/>
            <person name="Watanabe H."/>
            <person name="Oguri K."/>
            <person name="Kitazato H."/>
            <person name="Fujioka K."/>
            <person name="Kido Y."/>
            <person name="Takami H."/>
        </authorList>
    </citation>
    <scope>NUCLEOTIDE SEQUENCE</scope>
    <source>
        <tissue evidence="12">Whole body</tissue>
    </source>
</reference>
<organism evidence="12">
    <name type="scientific">Hirondellea gigas</name>
    <dbReference type="NCBI Taxonomy" id="1518452"/>
    <lineage>
        <taxon>Eukaryota</taxon>
        <taxon>Metazoa</taxon>
        <taxon>Ecdysozoa</taxon>
        <taxon>Arthropoda</taxon>
        <taxon>Crustacea</taxon>
        <taxon>Multicrustacea</taxon>
        <taxon>Malacostraca</taxon>
        <taxon>Eumalacostraca</taxon>
        <taxon>Peracarida</taxon>
        <taxon>Amphipoda</taxon>
        <taxon>Amphilochidea</taxon>
        <taxon>Lysianassida</taxon>
        <taxon>Lysianassidira</taxon>
        <taxon>Lysianassoidea</taxon>
        <taxon>Lysianassidae</taxon>
        <taxon>Hirondellea</taxon>
    </lineage>
</organism>
<evidence type="ECO:0000256" key="8">
    <source>
        <dbReference type="ARBA" id="ARBA00023128"/>
    </source>
</evidence>
<dbReference type="EMBL" id="IACT01003305">
    <property type="protein sequence ID" value="LAC22553.1"/>
    <property type="molecule type" value="mRNA"/>
</dbReference>
<dbReference type="AlphaFoldDB" id="A0A6A7FWK8"/>
<accession>A0A6A7FWK8</accession>
<proteinExistence type="evidence at transcript level"/>
<feature type="repeat" description="Solcar" evidence="10">
    <location>
        <begin position="89"/>
        <end position="171"/>
    </location>
</feature>
<name>A0A6A7FWK8_9CRUS</name>
<evidence type="ECO:0000256" key="3">
    <source>
        <dbReference type="ARBA" id="ARBA00022448"/>
    </source>
</evidence>
<feature type="repeat" description="Solcar" evidence="10">
    <location>
        <begin position="7"/>
        <end position="80"/>
    </location>
</feature>
<evidence type="ECO:0000313" key="12">
    <source>
        <dbReference type="EMBL" id="LAC22553.1"/>
    </source>
</evidence>
<dbReference type="SUPFAM" id="SSF103506">
    <property type="entry name" value="Mitochondrial carrier"/>
    <property type="match status" value="1"/>
</dbReference>
<keyword evidence="9 10" id="KW-0472">Membrane</keyword>